<evidence type="ECO:0000313" key="3">
    <source>
        <dbReference type="Proteomes" id="UP000187455"/>
    </source>
</evidence>
<comment type="similarity">
    <text evidence="1">Belongs to the MAF1 family.</text>
</comment>
<keyword evidence="3" id="KW-1185">Reference proteome</keyword>
<gene>
    <name evidence="2" type="ORF">AYI68_g5500</name>
</gene>
<comment type="subcellular location">
    <subcellularLocation>
        <location evidence="1">Nucleus</location>
    </subcellularLocation>
</comment>
<dbReference type="PIRSF" id="PIRSF037240">
    <property type="entry name" value="RNA_polIII_Trep_MAF1"/>
    <property type="match status" value="1"/>
</dbReference>
<reference evidence="2 3" key="1">
    <citation type="journal article" date="2016" name="Mol. Biol. Evol.">
        <title>Genome-Wide Survey of Gut Fungi (Harpellales) Reveals the First Horizontally Transferred Ubiquitin Gene from a Mosquito Host.</title>
        <authorList>
            <person name="Wang Y."/>
            <person name="White M.M."/>
            <person name="Kvist S."/>
            <person name="Moncalvo J.M."/>
        </authorList>
    </citation>
    <scope>NUCLEOTIDE SEQUENCE [LARGE SCALE GENOMIC DNA]</scope>
    <source>
        <strain evidence="2 3">ALG-7-W6</strain>
    </source>
</reference>
<dbReference type="Gene3D" id="3.40.1000.50">
    <property type="entry name" value="Repressor of RNA polymerase III transcription Maf1"/>
    <property type="match status" value="1"/>
</dbReference>
<dbReference type="PANTHER" id="PTHR22504:SF0">
    <property type="entry name" value="REPRESSOR OF RNA POLYMERASE III TRANSCRIPTION MAF1 HOMOLOG"/>
    <property type="match status" value="1"/>
</dbReference>
<organism evidence="2 3">
    <name type="scientific">Smittium mucronatum</name>
    <dbReference type="NCBI Taxonomy" id="133383"/>
    <lineage>
        <taxon>Eukaryota</taxon>
        <taxon>Fungi</taxon>
        <taxon>Fungi incertae sedis</taxon>
        <taxon>Zoopagomycota</taxon>
        <taxon>Kickxellomycotina</taxon>
        <taxon>Harpellomycetes</taxon>
        <taxon>Harpellales</taxon>
        <taxon>Legeriomycetaceae</taxon>
        <taxon>Smittium</taxon>
    </lineage>
</organism>
<dbReference type="Proteomes" id="UP000187455">
    <property type="component" value="Unassembled WGS sequence"/>
</dbReference>
<dbReference type="InterPro" id="IPR015257">
    <property type="entry name" value="Maf1"/>
</dbReference>
<protein>
    <recommendedName>
        <fullName evidence="1">Repressor of RNA polymerase III transcription MAF1</fullName>
    </recommendedName>
</protein>
<dbReference type="GO" id="GO:0016480">
    <property type="term" value="P:negative regulation of transcription by RNA polymerase III"/>
    <property type="evidence" value="ECO:0007669"/>
    <property type="project" value="UniProtKB-UniRule"/>
</dbReference>
<dbReference type="EMBL" id="LSSL01003507">
    <property type="protein sequence ID" value="OLY80404.1"/>
    <property type="molecule type" value="Genomic_DNA"/>
</dbReference>
<dbReference type="PANTHER" id="PTHR22504">
    <property type="entry name" value="REPRESSOR OF RNA POLYMERASE III TRANSCRIPTION MAF1"/>
    <property type="match status" value="1"/>
</dbReference>
<dbReference type="OrthoDB" id="277029at2759"/>
<name>A0A1R0GU30_9FUNG</name>
<evidence type="ECO:0000313" key="2">
    <source>
        <dbReference type="EMBL" id="OLY80404.1"/>
    </source>
</evidence>
<keyword evidence="1" id="KW-0804">Transcription</keyword>
<comment type="caution">
    <text evidence="2">The sequence shown here is derived from an EMBL/GenBank/DDBJ whole genome shotgun (WGS) entry which is preliminary data.</text>
</comment>
<proteinExistence type="inferred from homology"/>
<dbReference type="InterPro" id="IPR038564">
    <property type="entry name" value="Maf1_sf"/>
</dbReference>
<dbReference type="STRING" id="133383.A0A1R0GU30"/>
<comment type="function">
    <text evidence="1">Mediator of diverse signals that repress RNA polymerase III transcription. Inhibits the de novo assembly of TFIIIB onto DNA.</text>
</comment>
<dbReference type="GO" id="GO:0000994">
    <property type="term" value="F:RNA polymerase III core binding"/>
    <property type="evidence" value="ECO:0007669"/>
    <property type="project" value="TreeGrafter"/>
</dbReference>
<evidence type="ECO:0000256" key="1">
    <source>
        <dbReference type="PIRNR" id="PIRNR037240"/>
    </source>
</evidence>
<keyword evidence="1" id="KW-0678">Repressor</keyword>
<keyword evidence="1" id="KW-0539">Nucleus</keyword>
<dbReference type="Pfam" id="PF09174">
    <property type="entry name" value="Maf1"/>
    <property type="match status" value="1"/>
</dbReference>
<accession>A0A1R0GU30</accession>
<sequence length="241" mass="27361">MKFLQIPAFEKLNELLSFETPSGLYVNGRIEVYSCKAAGVDKKLYRYLESKYSEDVFESKSLSPEQHYINTTHSPFGPLSELSSRKVLFYLIATLNASFQDYDFRSLLPDNFIRHNSISSVINTINTTLFNLGGSNYLKQNSLWEEVDNAITLEDCQVYAYNPDSESDPYGDELPVWSFNLFFFNRKLKRILFFTCRCSSESLNHIDSASSSGFALTPGDYDSASDVFVADMEVSQECGLS</sequence>
<dbReference type="GO" id="GO:0005634">
    <property type="term" value="C:nucleus"/>
    <property type="evidence" value="ECO:0007669"/>
    <property type="project" value="UniProtKB-SubCell"/>
</dbReference>
<keyword evidence="1" id="KW-0805">Transcription regulation</keyword>
<dbReference type="AlphaFoldDB" id="A0A1R0GU30"/>